<dbReference type="AlphaFoldDB" id="A0A5B7G842"/>
<comment type="caution">
    <text evidence="3">The sequence shown here is derived from an EMBL/GenBank/DDBJ whole genome shotgun (WGS) entry which is preliminary data.</text>
</comment>
<protein>
    <submittedName>
        <fullName evidence="3">Uncharacterized protein</fullName>
    </submittedName>
</protein>
<reference evidence="3 4" key="1">
    <citation type="submission" date="2019-05" db="EMBL/GenBank/DDBJ databases">
        <title>Another draft genome of Portunus trituberculatus and its Hox gene families provides insights of decapod evolution.</title>
        <authorList>
            <person name="Jeong J.-H."/>
            <person name="Song I."/>
            <person name="Kim S."/>
            <person name="Choi T."/>
            <person name="Kim D."/>
            <person name="Ryu S."/>
            <person name="Kim W."/>
        </authorList>
    </citation>
    <scope>NUCLEOTIDE SEQUENCE [LARGE SCALE GENOMIC DNA]</scope>
    <source>
        <tissue evidence="3">Muscle</tissue>
    </source>
</reference>
<name>A0A5B7G842_PORTR</name>
<dbReference type="SUPFAM" id="SSF50630">
    <property type="entry name" value="Acid proteases"/>
    <property type="match status" value="1"/>
</dbReference>
<dbReference type="InterPro" id="IPR021109">
    <property type="entry name" value="Peptidase_aspartic_dom_sf"/>
</dbReference>
<gene>
    <name evidence="3" type="ORF">E2C01_050381</name>
</gene>
<evidence type="ECO:0000256" key="1">
    <source>
        <dbReference type="SAM" id="Coils"/>
    </source>
</evidence>
<keyword evidence="4" id="KW-1185">Reference proteome</keyword>
<evidence type="ECO:0000313" key="4">
    <source>
        <dbReference type="Proteomes" id="UP000324222"/>
    </source>
</evidence>
<keyword evidence="1" id="KW-0175">Coiled coil</keyword>
<dbReference type="OrthoDB" id="6347579at2759"/>
<organism evidence="3 4">
    <name type="scientific">Portunus trituberculatus</name>
    <name type="common">Swimming crab</name>
    <name type="synonym">Neptunus trituberculatus</name>
    <dbReference type="NCBI Taxonomy" id="210409"/>
    <lineage>
        <taxon>Eukaryota</taxon>
        <taxon>Metazoa</taxon>
        <taxon>Ecdysozoa</taxon>
        <taxon>Arthropoda</taxon>
        <taxon>Crustacea</taxon>
        <taxon>Multicrustacea</taxon>
        <taxon>Malacostraca</taxon>
        <taxon>Eumalacostraca</taxon>
        <taxon>Eucarida</taxon>
        <taxon>Decapoda</taxon>
        <taxon>Pleocyemata</taxon>
        <taxon>Brachyura</taxon>
        <taxon>Eubrachyura</taxon>
        <taxon>Portunoidea</taxon>
        <taxon>Portunidae</taxon>
        <taxon>Portuninae</taxon>
        <taxon>Portunus</taxon>
    </lineage>
</organism>
<evidence type="ECO:0000256" key="2">
    <source>
        <dbReference type="SAM" id="MobiDB-lite"/>
    </source>
</evidence>
<dbReference type="Proteomes" id="UP000324222">
    <property type="component" value="Unassembled WGS sequence"/>
</dbReference>
<sequence>MENLVTELAQAISEAAELQERKRRRKINAAMVRQDLTEEIKEELVVVKQQCEGRSGVVESEVDGRPCPEVVDTGAAKTVVGEEVVAVQDLPVSDWQLCGVTGHCTALRGPVMSTITVSGVEEKLPAFVADMEDPCLVGLNSLVQSAACGLRKDGNAARRRQVVASSDGHEMDRDAGEASPALSPHVVDLKACTSSIKLTPEQAVKLEKRMEATRRQMSNNCRHAGQAMTRWYQLRTGDAQYVVGDHGWRYSPNKKRGITLKKLENY</sequence>
<feature type="region of interest" description="Disordered" evidence="2">
    <location>
        <begin position="159"/>
        <end position="180"/>
    </location>
</feature>
<evidence type="ECO:0000313" key="3">
    <source>
        <dbReference type="EMBL" id="MPC56420.1"/>
    </source>
</evidence>
<dbReference type="EMBL" id="VSRR010013928">
    <property type="protein sequence ID" value="MPC56420.1"/>
    <property type="molecule type" value="Genomic_DNA"/>
</dbReference>
<proteinExistence type="predicted"/>
<feature type="coiled-coil region" evidence="1">
    <location>
        <begin position="1"/>
        <end position="28"/>
    </location>
</feature>
<accession>A0A5B7G842</accession>
<feature type="compositionally biased region" description="Basic and acidic residues" evidence="2">
    <location>
        <begin position="167"/>
        <end position="176"/>
    </location>
</feature>